<sequence length="323" mass="36587">MWDLSRTVAPISLVGESGGLGRNNESMLQDHKRGRRHISIQNLKILGHKFTKLYNKLENHNHHHHDHHYQSEDLSESLKAFRSEVSKLINELALDSKPGSEILSLFWIQKCLGILPLINKAFVKLTLEIDYPISKWKVDSIEEYLSYSLCLLDLFNSISSCFSHIEKTKLSLIHALQLFENSPASDTSNNNQHHLKGVKELKKFGFWVCGILLSGLCSDVKPYIEVKKMAGGFDGSLVFTLDSKISEGLDEKTLILKEVKEVNDAVDCVLGASDEVKNDAVNELKIKVNKFVEVFDAVKSEVDDLFSMVMALRIELIDHLRKQ</sequence>
<evidence type="ECO:0000313" key="7">
    <source>
        <dbReference type="Proteomes" id="UP000236291"/>
    </source>
</evidence>
<comment type="similarity">
    <text evidence="5">Belongs to the ROH1 family.</text>
</comment>
<evidence type="ECO:0000256" key="3">
    <source>
        <dbReference type="ARBA" id="ARBA00022989"/>
    </source>
</evidence>
<evidence type="ECO:0000313" key="6">
    <source>
        <dbReference type="EMBL" id="PNY10178.1"/>
    </source>
</evidence>
<proteinExistence type="inferred from homology"/>
<dbReference type="EMBL" id="ASHM01003637">
    <property type="protein sequence ID" value="PNY10178.1"/>
    <property type="molecule type" value="Genomic_DNA"/>
</dbReference>
<comment type="subcellular location">
    <subcellularLocation>
        <location evidence="1">Membrane</location>
        <topology evidence="1">Single-pass membrane protein</topology>
    </subcellularLocation>
</comment>
<keyword evidence="3" id="KW-1133">Transmembrane helix</keyword>
<evidence type="ECO:0000256" key="5">
    <source>
        <dbReference type="ARBA" id="ARBA00035114"/>
    </source>
</evidence>
<evidence type="ECO:0000256" key="1">
    <source>
        <dbReference type="ARBA" id="ARBA00004167"/>
    </source>
</evidence>
<dbReference type="Pfam" id="PF05633">
    <property type="entry name" value="ROH1-like"/>
    <property type="match status" value="1"/>
</dbReference>
<reference evidence="6 7" key="1">
    <citation type="journal article" date="2014" name="Am. J. Bot.">
        <title>Genome assembly and annotation for red clover (Trifolium pratense; Fabaceae).</title>
        <authorList>
            <person name="Istvanek J."/>
            <person name="Jaros M."/>
            <person name="Krenek A."/>
            <person name="Repkova J."/>
        </authorList>
    </citation>
    <scope>NUCLEOTIDE SEQUENCE [LARGE SCALE GENOMIC DNA]</scope>
    <source>
        <strain evidence="7">cv. Tatra</strain>
        <tissue evidence="6">Young leaves</tissue>
    </source>
</reference>
<name>A0A2K3P4F4_TRIPR</name>
<evidence type="ECO:0000256" key="4">
    <source>
        <dbReference type="ARBA" id="ARBA00023136"/>
    </source>
</evidence>
<accession>A0A2K3P4F4</accession>
<gene>
    <name evidence="6" type="ORF">L195_g006748</name>
</gene>
<dbReference type="Proteomes" id="UP000236291">
    <property type="component" value="Unassembled WGS sequence"/>
</dbReference>
<evidence type="ECO:0000256" key="2">
    <source>
        <dbReference type="ARBA" id="ARBA00022692"/>
    </source>
</evidence>
<reference evidence="6 7" key="2">
    <citation type="journal article" date="2017" name="Front. Plant Sci.">
        <title>Gene Classification and Mining of Molecular Markers Useful in Red Clover (Trifolium pratense) Breeding.</title>
        <authorList>
            <person name="Istvanek J."/>
            <person name="Dluhosova J."/>
            <person name="Dluhos P."/>
            <person name="Patkova L."/>
            <person name="Nedelnik J."/>
            <person name="Repkova J."/>
        </authorList>
    </citation>
    <scope>NUCLEOTIDE SEQUENCE [LARGE SCALE GENOMIC DNA]</scope>
    <source>
        <strain evidence="7">cv. Tatra</strain>
        <tissue evidence="6">Young leaves</tissue>
    </source>
</reference>
<evidence type="ECO:0008006" key="8">
    <source>
        <dbReference type="Google" id="ProtNLM"/>
    </source>
</evidence>
<dbReference type="STRING" id="57577.A0A2K3P4F4"/>
<dbReference type="AlphaFoldDB" id="A0A2K3P4F4"/>
<organism evidence="6 7">
    <name type="scientific">Trifolium pratense</name>
    <name type="common">Red clover</name>
    <dbReference type="NCBI Taxonomy" id="57577"/>
    <lineage>
        <taxon>Eukaryota</taxon>
        <taxon>Viridiplantae</taxon>
        <taxon>Streptophyta</taxon>
        <taxon>Embryophyta</taxon>
        <taxon>Tracheophyta</taxon>
        <taxon>Spermatophyta</taxon>
        <taxon>Magnoliopsida</taxon>
        <taxon>eudicotyledons</taxon>
        <taxon>Gunneridae</taxon>
        <taxon>Pentapetalae</taxon>
        <taxon>rosids</taxon>
        <taxon>fabids</taxon>
        <taxon>Fabales</taxon>
        <taxon>Fabaceae</taxon>
        <taxon>Papilionoideae</taxon>
        <taxon>50 kb inversion clade</taxon>
        <taxon>NPAAA clade</taxon>
        <taxon>Hologalegina</taxon>
        <taxon>IRL clade</taxon>
        <taxon>Trifolieae</taxon>
        <taxon>Trifolium</taxon>
    </lineage>
</organism>
<keyword evidence="4" id="KW-0472">Membrane</keyword>
<dbReference type="InterPro" id="IPR008511">
    <property type="entry name" value="ROH1-like"/>
</dbReference>
<comment type="caution">
    <text evidence="6">The sequence shown here is derived from an EMBL/GenBank/DDBJ whole genome shotgun (WGS) entry which is preliminary data.</text>
</comment>
<dbReference type="PANTHER" id="PTHR31509">
    <property type="entry name" value="BPS1-LIKE PROTEIN"/>
    <property type="match status" value="1"/>
</dbReference>
<protein>
    <recommendedName>
        <fullName evidence="8">BPS1-like protein</fullName>
    </recommendedName>
</protein>
<keyword evidence="2" id="KW-0812">Transmembrane</keyword>
<dbReference type="GO" id="GO:0016020">
    <property type="term" value="C:membrane"/>
    <property type="evidence" value="ECO:0007669"/>
    <property type="project" value="UniProtKB-SubCell"/>
</dbReference>